<sequence length="133" mass="14857">MVRPEGKISLLLGFNSEKQPIRPVQDLILGYHPVSSIPFHLEVLAVDQVAEFSLPFDRLVEELSCQVQHIIHQRGFYSMVGKLDHTQPGKLEKLIQSSKFFIKQSRITALVADQEEAPILQSRPELGSLVGAG</sequence>
<reference evidence="1" key="4">
    <citation type="submission" date="2015-10" db="EMBL/GenBank/DDBJ databases">
        <authorList>
            <person name="Sakai H."/>
            <person name="Kawahara Y."/>
            <person name="Matsumoto T."/>
            <person name="Buell C.R."/>
            <person name="Itoh T."/>
        </authorList>
    </citation>
    <scope>NUCLEOTIDE SEQUENCE</scope>
</reference>
<reference evidence="3" key="1">
    <citation type="journal article" date="2005" name="Nature">
        <title>The map-based sequence of the rice genome.</title>
        <authorList>
            <consortium name="International rice genome sequencing project (IRGSP)"/>
            <person name="Matsumoto T."/>
            <person name="Wu J."/>
            <person name="Kanamori H."/>
            <person name="Katayose Y."/>
            <person name="Fujisawa M."/>
            <person name="Namiki N."/>
            <person name="Mizuno H."/>
            <person name="Yamamoto K."/>
            <person name="Antonio B.A."/>
            <person name="Baba T."/>
            <person name="Sakata K."/>
            <person name="Nagamura Y."/>
            <person name="Aoki H."/>
            <person name="Arikawa K."/>
            <person name="Arita K."/>
            <person name="Bito T."/>
            <person name="Chiden Y."/>
            <person name="Fujitsuka N."/>
            <person name="Fukunaka R."/>
            <person name="Hamada M."/>
            <person name="Harada C."/>
            <person name="Hayashi A."/>
            <person name="Hijishita S."/>
            <person name="Honda M."/>
            <person name="Hosokawa S."/>
            <person name="Ichikawa Y."/>
            <person name="Idonuma A."/>
            <person name="Iijima M."/>
            <person name="Ikeda M."/>
            <person name="Ikeno M."/>
            <person name="Ito K."/>
            <person name="Ito S."/>
            <person name="Ito T."/>
            <person name="Ito Y."/>
            <person name="Ito Y."/>
            <person name="Iwabuchi A."/>
            <person name="Kamiya K."/>
            <person name="Karasawa W."/>
            <person name="Kurita K."/>
            <person name="Katagiri S."/>
            <person name="Kikuta A."/>
            <person name="Kobayashi H."/>
            <person name="Kobayashi N."/>
            <person name="Machita K."/>
            <person name="Maehara T."/>
            <person name="Masukawa M."/>
            <person name="Mizubayashi T."/>
            <person name="Mukai Y."/>
            <person name="Nagasaki H."/>
            <person name="Nagata Y."/>
            <person name="Naito S."/>
            <person name="Nakashima M."/>
            <person name="Nakama Y."/>
            <person name="Nakamichi Y."/>
            <person name="Nakamura M."/>
            <person name="Meguro A."/>
            <person name="Negishi M."/>
            <person name="Ohta I."/>
            <person name="Ohta T."/>
            <person name="Okamoto M."/>
            <person name="Ono N."/>
            <person name="Saji S."/>
            <person name="Sakaguchi M."/>
            <person name="Sakai K."/>
            <person name="Shibata M."/>
            <person name="Shimokawa T."/>
            <person name="Song J."/>
            <person name="Takazaki Y."/>
            <person name="Terasawa K."/>
            <person name="Tsugane M."/>
            <person name="Tsuji K."/>
            <person name="Ueda S."/>
            <person name="Waki K."/>
            <person name="Yamagata H."/>
            <person name="Yamamoto M."/>
            <person name="Yamamoto S."/>
            <person name="Yamane H."/>
            <person name="Yoshiki S."/>
            <person name="Yoshihara R."/>
            <person name="Yukawa K."/>
            <person name="Zhong H."/>
            <person name="Yano M."/>
            <person name="Yuan Q."/>
            <person name="Ouyang S."/>
            <person name="Liu J."/>
            <person name="Jones K.M."/>
            <person name="Gansberger K."/>
            <person name="Moffat K."/>
            <person name="Hill J."/>
            <person name="Bera J."/>
            <person name="Fadrosh D."/>
            <person name="Jin S."/>
            <person name="Johri S."/>
            <person name="Kim M."/>
            <person name="Overton L."/>
            <person name="Reardon M."/>
            <person name="Tsitrin T."/>
            <person name="Vuong H."/>
            <person name="Weaver B."/>
            <person name="Ciecko A."/>
            <person name="Tallon L."/>
            <person name="Jackson J."/>
            <person name="Pai G."/>
            <person name="Aken S.V."/>
            <person name="Utterback T."/>
            <person name="Reidmuller S."/>
            <person name="Feldblyum T."/>
            <person name="Hsiao J."/>
            <person name="Zismann V."/>
            <person name="Iobst S."/>
            <person name="de Vazeille A.R."/>
            <person name="Buell C.R."/>
            <person name="Ying K."/>
            <person name="Li Y."/>
            <person name="Lu T."/>
            <person name="Huang Y."/>
            <person name="Zhao Q."/>
            <person name="Feng Q."/>
            <person name="Zhang L."/>
            <person name="Zhu J."/>
            <person name="Weng Q."/>
            <person name="Mu J."/>
            <person name="Lu Y."/>
            <person name="Fan D."/>
            <person name="Liu Y."/>
            <person name="Guan J."/>
            <person name="Zhang Y."/>
            <person name="Yu S."/>
            <person name="Liu X."/>
            <person name="Zhang Y."/>
            <person name="Hong G."/>
            <person name="Han B."/>
            <person name="Choisne N."/>
            <person name="Demange N."/>
            <person name="Orjeda G."/>
            <person name="Samain S."/>
            <person name="Cattolico L."/>
            <person name="Pelletier E."/>
            <person name="Couloux A."/>
            <person name="Segurens B."/>
            <person name="Wincker P."/>
            <person name="D'Hont A."/>
            <person name="Scarpelli C."/>
            <person name="Weissenbach J."/>
            <person name="Salanoubat M."/>
            <person name="Quetier F."/>
            <person name="Yu Y."/>
            <person name="Kim H.R."/>
            <person name="Rambo T."/>
            <person name="Currie J."/>
            <person name="Collura K."/>
            <person name="Luo M."/>
            <person name="Yang T."/>
            <person name="Ammiraju J.S.S."/>
            <person name="Engler F."/>
            <person name="Soderlund C."/>
            <person name="Wing R.A."/>
            <person name="Palmer L.E."/>
            <person name="de la Bastide M."/>
            <person name="Spiegel L."/>
            <person name="Nascimento L."/>
            <person name="Zutavern T."/>
            <person name="O'Shaughnessy A."/>
            <person name="Dike S."/>
            <person name="Dedhia N."/>
            <person name="Preston R."/>
            <person name="Balija V."/>
            <person name="McCombie W.R."/>
            <person name="Chow T."/>
            <person name="Chen H."/>
            <person name="Chung M."/>
            <person name="Chen C."/>
            <person name="Shaw J."/>
            <person name="Wu H."/>
            <person name="Hsiao K."/>
            <person name="Chao Y."/>
            <person name="Chu M."/>
            <person name="Cheng C."/>
            <person name="Hour A."/>
            <person name="Lee P."/>
            <person name="Lin S."/>
            <person name="Lin Y."/>
            <person name="Liou J."/>
            <person name="Liu S."/>
            <person name="Hsing Y."/>
            <person name="Raghuvanshi S."/>
            <person name="Mohanty A."/>
            <person name="Bharti A.K."/>
            <person name="Gaur A."/>
            <person name="Gupta V."/>
            <person name="Kumar D."/>
            <person name="Ravi V."/>
            <person name="Vij S."/>
            <person name="Kapur A."/>
            <person name="Khurana P."/>
            <person name="Khurana P."/>
            <person name="Khurana J.P."/>
            <person name="Tyagi A.K."/>
            <person name="Gaikwad K."/>
            <person name="Singh A."/>
            <person name="Dalal V."/>
            <person name="Srivastava S."/>
            <person name="Dixit A."/>
            <person name="Pal A.K."/>
            <person name="Ghazi I.A."/>
            <person name="Yadav M."/>
            <person name="Pandit A."/>
            <person name="Bhargava A."/>
            <person name="Sureshbabu K."/>
            <person name="Batra K."/>
            <person name="Sharma T.R."/>
            <person name="Mohapatra T."/>
            <person name="Singh N.K."/>
            <person name="Messing J."/>
            <person name="Nelson A.B."/>
            <person name="Fuks G."/>
            <person name="Kavchok S."/>
            <person name="Keizer G."/>
            <person name="Linton E."/>
            <person name="Llaca V."/>
            <person name="Song R."/>
            <person name="Tanyolac B."/>
            <person name="Young S."/>
            <person name="Ho-Il K."/>
            <person name="Hahn J.H."/>
            <person name="Sangsakoo G."/>
            <person name="Vanavichit A."/>
            <person name="de Mattos Luiz.A.T."/>
            <person name="Zimmer P.D."/>
            <person name="Malone G."/>
            <person name="Dellagostin O."/>
            <person name="de Oliveira A.C."/>
            <person name="Bevan M."/>
            <person name="Bancroft I."/>
            <person name="Minx P."/>
            <person name="Cordum H."/>
            <person name="Wilson R."/>
            <person name="Cheng Z."/>
            <person name="Jin W."/>
            <person name="Jiang J."/>
            <person name="Leong S.A."/>
            <person name="Iwama H."/>
            <person name="Gojobori T."/>
            <person name="Itoh T."/>
            <person name="Niimura Y."/>
            <person name="Fujii Y."/>
            <person name="Habara T."/>
            <person name="Sakai H."/>
            <person name="Sato Y."/>
            <person name="Wilson G."/>
            <person name="Kumar K."/>
            <person name="McCouch S."/>
            <person name="Juretic N."/>
            <person name="Hoen D."/>
            <person name="Wright S."/>
            <person name="Bruskiewich R."/>
            <person name="Bureau T."/>
            <person name="Miyao A."/>
            <person name="Hirochika H."/>
            <person name="Nishikawa T."/>
            <person name="Kadowaki K."/>
            <person name="Sugiura M."/>
            <person name="Burr B."/>
            <person name="Sasaki T."/>
        </authorList>
    </citation>
    <scope>NUCLEOTIDE SEQUENCE [LARGE SCALE GENOMIC DNA]</scope>
    <source>
        <strain evidence="3">cv. Nipponbare</strain>
    </source>
</reference>
<keyword evidence="3" id="KW-1185">Reference proteome</keyword>
<dbReference type="Gramene" id="Os06t0176750-00">
    <property type="protein sequence ID" value="Os06t0176750-00"/>
    <property type="gene ID" value="Os06g0176750"/>
</dbReference>
<evidence type="ECO:0000313" key="3">
    <source>
        <dbReference type="Proteomes" id="UP000059680"/>
    </source>
</evidence>
<reference evidence="1" key="2">
    <citation type="journal article" date="2013" name="Plant Cell Physiol.">
        <title>Rice Annotation Project Database (RAP-DB): an integrative and interactive database for rice genomics.</title>
        <authorList>
            <person name="Sakai H."/>
            <person name="Lee S.S."/>
            <person name="Tanaka T."/>
            <person name="Numa H."/>
            <person name="Kim J."/>
            <person name="Kawahara Y."/>
            <person name="Wakimoto H."/>
            <person name="Yang C.C."/>
            <person name="Iwamoto M."/>
            <person name="Abe T."/>
            <person name="Yamada Y."/>
            <person name="Muto A."/>
            <person name="Inokuchi H."/>
            <person name="Ikemura T."/>
            <person name="Matsumoto T."/>
            <person name="Sasaki T."/>
            <person name="Itoh T."/>
        </authorList>
    </citation>
    <scope>NUCLEOTIDE SEQUENCE</scope>
</reference>
<reference evidence="1 3" key="3">
    <citation type="journal article" date="2013" name="Rice">
        <title>Improvement of the Oryza sativa Nipponbare reference genome using next generation sequence and optical map data.</title>
        <authorList>
            <person name="Kawahara Y."/>
            <person name="de la Bastide M."/>
            <person name="Hamilton J.P."/>
            <person name="Kanamori H."/>
            <person name="McCombie W.R."/>
            <person name="Ouyang S."/>
            <person name="Schwartz D.C."/>
            <person name="Tanaka T."/>
            <person name="Wu J."/>
            <person name="Zhou S."/>
            <person name="Childs K.L."/>
            <person name="Davidson R.M."/>
            <person name="Lin H."/>
            <person name="Quesada-Ocampo L."/>
            <person name="Vaillancourt B."/>
            <person name="Sakai H."/>
            <person name="Lee S.S."/>
            <person name="Kim J."/>
            <person name="Numa H."/>
            <person name="Itoh T."/>
            <person name="Buell C.R."/>
            <person name="Matsumoto T."/>
        </authorList>
    </citation>
    <scope>NUCLEOTIDE SEQUENCE [LARGE SCALE GENOMIC DNA]</scope>
    <source>
        <strain evidence="3">cv. Nipponbare</strain>
    </source>
</reference>
<dbReference type="EMBL" id="AP014962">
    <property type="protein sequence ID" value="BAS96438.1"/>
    <property type="molecule type" value="Genomic_DNA"/>
</dbReference>
<evidence type="ECO:0000313" key="1">
    <source>
        <dbReference type="EMBL" id="BAS96423.1"/>
    </source>
</evidence>
<dbReference type="InParanoid" id="A0A0P0WT31"/>
<proteinExistence type="predicted"/>
<evidence type="ECO:0000313" key="2">
    <source>
        <dbReference type="EMBL" id="BAS96438.1"/>
    </source>
</evidence>
<dbReference type="Gramene" id="Os06t0178550-00">
    <property type="protein sequence ID" value="Os06t0178550-00"/>
    <property type="gene ID" value="Os06g0178550"/>
</dbReference>
<name>A0A0P0WT31_ORYSJ</name>
<organism evidence="1 3">
    <name type="scientific">Oryza sativa subsp. japonica</name>
    <name type="common">Rice</name>
    <dbReference type="NCBI Taxonomy" id="39947"/>
    <lineage>
        <taxon>Eukaryota</taxon>
        <taxon>Viridiplantae</taxon>
        <taxon>Streptophyta</taxon>
        <taxon>Embryophyta</taxon>
        <taxon>Tracheophyta</taxon>
        <taxon>Spermatophyta</taxon>
        <taxon>Magnoliopsida</taxon>
        <taxon>Liliopsida</taxon>
        <taxon>Poales</taxon>
        <taxon>Poaceae</taxon>
        <taxon>BOP clade</taxon>
        <taxon>Oryzoideae</taxon>
        <taxon>Oryzeae</taxon>
        <taxon>Oryzinae</taxon>
        <taxon>Oryza</taxon>
        <taxon>Oryza sativa</taxon>
    </lineage>
</organism>
<protein>
    <submittedName>
        <fullName evidence="1">Os06g0176750 protein</fullName>
    </submittedName>
    <submittedName>
        <fullName evidence="2">Os06g0178550 protein</fullName>
    </submittedName>
</protein>
<accession>A0A0P0WT31</accession>
<dbReference type="EMBL" id="AP014962">
    <property type="protein sequence ID" value="BAS96423.1"/>
    <property type="molecule type" value="Genomic_DNA"/>
</dbReference>
<dbReference type="Proteomes" id="UP000059680">
    <property type="component" value="Chromosome 6"/>
</dbReference>
<dbReference type="AlphaFoldDB" id="A0A0P0WT31"/>
<gene>
    <name evidence="1" type="ordered locus">Os06g0176750</name>
    <name evidence="2" type="ordered locus">Os06g0178550</name>
    <name evidence="1" type="ORF">OSNPB_060176750</name>
    <name evidence="2" type="ORF">OSNPB_060178550</name>
</gene>
<dbReference type="PaxDb" id="39947-A0A0P0WT31"/>